<evidence type="ECO:0000256" key="1">
    <source>
        <dbReference type="SAM" id="SignalP"/>
    </source>
</evidence>
<evidence type="ECO:0000313" key="2">
    <source>
        <dbReference type="EMBL" id="KAG2389403.1"/>
    </source>
</evidence>
<sequence length="199" mass="22289">MKALSVCFLSCFVIVLHLYWKSCTIHAADFSTIISDLQDSILQYNIAPTLTFTTVESTQNLTSSSVVENTRLQFARGVAKLSMFLEHKMRCNCRMHKTIFEQKQCIDNYSHYDIFLTKVKCETCLGAASYLKALRSLDENKTCVAAMNSVCYPFRDNLSSVGVACRQFSSKFCGIPMIESIVDVSSTPTDVCVGQSFCK</sequence>
<gene>
    <name evidence="2" type="ORF">C9374_013963</name>
</gene>
<evidence type="ECO:0000313" key="3">
    <source>
        <dbReference type="Proteomes" id="UP000816034"/>
    </source>
</evidence>
<feature type="chain" id="PRO_5041711963" evidence="1">
    <location>
        <begin position="28"/>
        <end position="199"/>
    </location>
</feature>
<dbReference type="GeneID" id="68106416"/>
<dbReference type="AlphaFoldDB" id="A0AA88GZR9"/>
<comment type="caution">
    <text evidence="2">The sequence shown here is derived from an EMBL/GenBank/DDBJ whole genome shotgun (WGS) entry which is preliminary data.</text>
</comment>
<proteinExistence type="predicted"/>
<organism evidence="2 3">
    <name type="scientific">Naegleria lovaniensis</name>
    <name type="common">Amoeba</name>
    <dbReference type="NCBI Taxonomy" id="51637"/>
    <lineage>
        <taxon>Eukaryota</taxon>
        <taxon>Discoba</taxon>
        <taxon>Heterolobosea</taxon>
        <taxon>Tetramitia</taxon>
        <taxon>Eutetramitia</taxon>
        <taxon>Vahlkampfiidae</taxon>
        <taxon>Naegleria</taxon>
    </lineage>
</organism>
<dbReference type="Proteomes" id="UP000816034">
    <property type="component" value="Unassembled WGS sequence"/>
</dbReference>
<name>A0AA88GZR9_NAELO</name>
<reference evidence="2 3" key="1">
    <citation type="journal article" date="2018" name="BMC Genomics">
        <title>The genome of Naegleria lovaniensis, the basis for a comparative approach to unravel pathogenicity factors of the human pathogenic amoeba N. fowleri.</title>
        <authorList>
            <person name="Liechti N."/>
            <person name="Schurch N."/>
            <person name="Bruggmann R."/>
            <person name="Wittwer M."/>
        </authorList>
    </citation>
    <scope>NUCLEOTIDE SEQUENCE [LARGE SCALE GENOMIC DNA]</scope>
    <source>
        <strain evidence="2 3">ATCC 30569</strain>
    </source>
</reference>
<dbReference type="RefSeq" id="XP_044553395.1">
    <property type="nucleotide sequence ID" value="XM_044689897.1"/>
</dbReference>
<feature type="signal peptide" evidence="1">
    <location>
        <begin position="1"/>
        <end position="27"/>
    </location>
</feature>
<keyword evidence="1" id="KW-0732">Signal</keyword>
<dbReference type="EMBL" id="PYSW02000007">
    <property type="protein sequence ID" value="KAG2389403.1"/>
    <property type="molecule type" value="Genomic_DNA"/>
</dbReference>
<accession>A0AA88GZR9</accession>
<protein>
    <submittedName>
        <fullName evidence="2">Uncharacterized protein</fullName>
    </submittedName>
</protein>
<keyword evidence="3" id="KW-1185">Reference proteome</keyword>